<dbReference type="EMBL" id="KV460211">
    <property type="protein sequence ID" value="OBT99912.1"/>
    <property type="molecule type" value="Genomic_DNA"/>
</dbReference>
<dbReference type="SUPFAM" id="SSF51905">
    <property type="entry name" value="FAD/NAD(P)-binding domain"/>
    <property type="match status" value="2"/>
</dbReference>
<dbReference type="RefSeq" id="XP_018133645.1">
    <property type="nucleotide sequence ID" value="XM_018271713.2"/>
</dbReference>
<gene>
    <name evidence="9" type="ORF">VE01_02202</name>
</gene>
<keyword evidence="7" id="KW-0503">Monooxygenase</keyword>
<dbReference type="InterPro" id="IPR050775">
    <property type="entry name" value="FAD-binding_Monooxygenases"/>
</dbReference>
<name>A0A1B8GVN3_9PEZI</name>
<evidence type="ECO:0000256" key="4">
    <source>
        <dbReference type="ARBA" id="ARBA00022827"/>
    </source>
</evidence>
<evidence type="ECO:0000313" key="10">
    <source>
        <dbReference type="Proteomes" id="UP000091956"/>
    </source>
</evidence>
<protein>
    <recommendedName>
        <fullName evidence="8">FAD/NAD(P)-binding domain-containing protein</fullName>
    </recommendedName>
</protein>
<evidence type="ECO:0000256" key="6">
    <source>
        <dbReference type="ARBA" id="ARBA00023002"/>
    </source>
</evidence>
<evidence type="ECO:0000256" key="3">
    <source>
        <dbReference type="ARBA" id="ARBA00022630"/>
    </source>
</evidence>
<keyword evidence="10" id="KW-1185">Reference proteome</keyword>
<dbReference type="Gene3D" id="3.50.50.60">
    <property type="entry name" value="FAD/NAD(P)-binding domain"/>
    <property type="match status" value="2"/>
</dbReference>
<dbReference type="GeneID" id="28835588"/>
<reference evidence="10" key="2">
    <citation type="journal article" date="2018" name="Nat. Commun.">
        <title>Extreme sensitivity to ultraviolet light in the fungal pathogen causing white-nose syndrome of bats.</title>
        <authorList>
            <person name="Palmer J.M."/>
            <person name="Drees K.P."/>
            <person name="Foster J.T."/>
            <person name="Lindner D.L."/>
        </authorList>
    </citation>
    <scope>NUCLEOTIDE SEQUENCE [LARGE SCALE GENOMIC DNA]</scope>
    <source>
        <strain evidence="10">UAMH 10579</strain>
    </source>
</reference>
<keyword evidence="5" id="KW-0521">NADP</keyword>
<dbReference type="InterPro" id="IPR023753">
    <property type="entry name" value="FAD/NAD-binding_dom"/>
</dbReference>
<evidence type="ECO:0000256" key="1">
    <source>
        <dbReference type="ARBA" id="ARBA00001974"/>
    </source>
</evidence>
<proteinExistence type="inferred from homology"/>
<feature type="domain" description="FAD/NAD(P)-binding" evidence="8">
    <location>
        <begin position="28"/>
        <end position="230"/>
    </location>
</feature>
<comment type="similarity">
    <text evidence="2">Belongs to the FAD-binding monooxygenase family.</text>
</comment>
<dbReference type="InterPro" id="IPR036188">
    <property type="entry name" value="FAD/NAD-bd_sf"/>
</dbReference>
<dbReference type="PANTHER" id="PTHR43098">
    <property type="entry name" value="L-ORNITHINE N(5)-MONOOXYGENASE-RELATED"/>
    <property type="match status" value="1"/>
</dbReference>
<keyword evidence="3" id="KW-0285">Flavoprotein</keyword>
<keyword evidence="6" id="KW-0560">Oxidoreductase</keyword>
<keyword evidence="4" id="KW-0274">FAD</keyword>
<organism evidence="9 10">
    <name type="scientific">Pseudogymnoascus verrucosus</name>
    <dbReference type="NCBI Taxonomy" id="342668"/>
    <lineage>
        <taxon>Eukaryota</taxon>
        <taxon>Fungi</taxon>
        <taxon>Dikarya</taxon>
        <taxon>Ascomycota</taxon>
        <taxon>Pezizomycotina</taxon>
        <taxon>Leotiomycetes</taxon>
        <taxon>Thelebolales</taxon>
        <taxon>Thelebolaceae</taxon>
        <taxon>Pseudogymnoascus</taxon>
    </lineage>
</organism>
<evidence type="ECO:0000256" key="5">
    <source>
        <dbReference type="ARBA" id="ARBA00022857"/>
    </source>
</evidence>
<evidence type="ECO:0000313" key="9">
    <source>
        <dbReference type="EMBL" id="OBT99912.1"/>
    </source>
</evidence>
<dbReference type="GO" id="GO:0004497">
    <property type="term" value="F:monooxygenase activity"/>
    <property type="evidence" value="ECO:0007669"/>
    <property type="project" value="UniProtKB-KW"/>
</dbReference>
<sequence>MRADISTLGSANGYSNGTANGSALHKVDVVIVGGGFSGCYMLHKLRQQNFSVRIVEAAPELGGVWQWNCYPGARVDTHVPLYEYSIEEVWKTWTWQEKFPTASELQRYFRHVDNVLGLSKDVIYNTKVTRAIFDDSKSTWTISTDKGSKLEANFFIPAVGFAAKRSFPNWAGLDDFKGIVHHSSFWPADGVDLAGKRVAVVGTGSTGVQLVQEIGPQAGALTLFQRTPNLALPLNQVVLTRGMQDESKPDYPAKFLERLQSRFGYDYSHEDINTFDHTPQQRRAFYQSKWDQGGFLFWVGAYQDLLTDLKANREAYDFWAEQIRGEIKDPKKRDILAPSEPPHPFGTKRPALFRNFYEVCDQDNVTIVDTNKTPVTQVVADGIITGDAKKHDIDVLILATGFDAITGGLKAIDIRNDRGETLSDKWSAGTWTNLGLMTADFPNMYFIYGPQGPTAFSNGPTCVEIQGEWIINALTHMREKGARRMAATLQAQEDYRAMINDLTAQTLFPLAKSYYMGANIKGKTKEALNFPAGIPKYRELLDESAAEGYKGFVLA</sequence>
<dbReference type="Pfam" id="PF07992">
    <property type="entry name" value="Pyr_redox_2"/>
    <property type="match status" value="1"/>
</dbReference>
<evidence type="ECO:0000259" key="8">
    <source>
        <dbReference type="Pfam" id="PF07992"/>
    </source>
</evidence>
<dbReference type="PANTHER" id="PTHR43098:SF3">
    <property type="entry name" value="L-ORNITHINE N(5)-MONOOXYGENASE-RELATED"/>
    <property type="match status" value="1"/>
</dbReference>
<evidence type="ECO:0000256" key="2">
    <source>
        <dbReference type="ARBA" id="ARBA00010139"/>
    </source>
</evidence>
<accession>A0A1B8GVN3</accession>
<comment type="cofactor">
    <cofactor evidence="1">
        <name>FAD</name>
        <dbReference type="ChEBI" id="CHEBI:57692"/>
    </cofactor>
</comment>
<dbReference type="Proteomes" id="UP000091956">
    <property type="component" value="Unassembled WGS sequence"/>
</dbReference>
<reference evidence="9 10" key="1">
    <citation type="submission" date="2016-03" db="EMBL/GenBank/DDBJ databases">
        <title>Comparative genomics of Pseudogymnoascus destructans, the fungus causing white-nose syndrome of bats.</title>
        <authorList>
            <person name="Palmer J.M."/>
            <person name="Drees K.P."/>
            <person name="Foster J.T."/>
            <person name="Lindner D.L."/>
        </authorList>
    </citation>
    <scope>NUCLEOTIDE SEQUENCE [LARGE SCALE GENOMIC DNA]</scope>
    <source>
        <strain evidence="9 10">UAMH 10579</strain>
    </source>
</reference>
<evidence type="ECO:0000256" key="7">
    <source>
        <dbReference type="ARBA" id="ARBA00023033"/>
    </source>
</evidence>
<dbReference type="OrthoDB" id="66881at2759"/>
<dbReference type="AlphaFoldDB" id="A0A1B8GVN3"/>